<proteinExistence type="predicted"/>
<dbReference type="AlphaFoldDB" id="A0A2P6QAW2"/>
<organism evidence="3 4">
    <name type="scientific">Rosa chinensis</name>
    <name type="common">China rose</name>
    <dbReference type="NCBI Taxonomy" id="74649"/>
    <lineage>
        <taxon>Eukaryota</taxon>
        <taxon>Viridiplantae</taxon>
        <taxon>Streptophyta</taxon>
        <taxon>Embryophyta</taxon>
        <taxon>Tracheophyta</taxon>
        <taxon>Spermatophyta</taxon>
        <taxon>Magnoliopsida</taxon>
        <taxon>eudicotyledons</taxon>
        <taxon>Gunneridae</taxon>
        <taxon>Pentapetalae</taxon>
        <taxon>rosids</taxon>
        <taxon>fabids</taxon>
        <taxon>Rosales</taxon>
        <taxon>Rosaceae</taxon>
        <taxon>Rosoideae</taxon>
        <taxon>Rosoideae incertae sedis</taxon>
        <taxon>Rosa</taxon>
    </lineage>
</organism>
<evidence type="ECO:0000313" key="3">
    <source>
        <dbReference type="EMBL" id="PRQ31316.1"/>
    </source>
</evidence>
<name>A0A2P6QAW2_ROSCH</name>
<sequence>MIGTSPANRTLLAISPSPQVSPPLRPNLHPQIRSDTCLLKLSYSTKLLMQSDLDKLAAKLYFHAGSFSEIYKSSFLSVSLKFSGYKNQSF</sequence>
<dbReference type="Gramene" id="PRQ31316">
    <property type="protein sequence ID" value="PRQ31316"/>
    <property type="gene ID" value="RchiOBHm_Chr5g0034131"/>
</dbReference>
<feature type="region of interest" description="Disordered" evidence="1">
    <location>
        <begin position="1"/>
        <end position="25"/>
    </location>
</feature>
<gene>
    <name evidence="3" type="ORF">RchiOBHm_Chr5g0034131</name>
</gene>
<reference evidence="3 4" key="1">
    <citation type="journal article" date="2018" name="Nat. Genet.">
        <title>The Rosa genome provides new insights in the design of modern roses.</title>
        <authorList>
            <person name="Bendahmane M."/>
        </authorList>
    </citation>
    <scope>NUCLEOTIDE SEQUENCE [LARGE SCALE GENOMIC DNA]</scope>
    <source>
        <strain evidence="4">cv. Old Blush</strain>
    </source>
</reference>
<accession>A0A2P6QAW2</accession>
<dbReference type="EMBL" id="PDCK01000043">
    <property type="protein sequence ID" value="PRQ31316.1"/>
    <property type="molecule type" value="Genomic_DNA"/>
</dbReference>
<dbReference type="InterPro" id="IPR054296">
    <property type="entry name" value="DUF7032"/>
</dbReference>
<evidence type="ECO:0000259" key="2">
    <source>
        <dbReference type="Pfam" id="PF23005"/>
    </source>
</evidence>
<evidence type="ECO:0000313" key="4">
    <source>
        <dbReference type="Proteomes" id="UP000238479"/>
    </source>
</evidence>
<protein>
    <recommendedName>
        <fullName evidence="2">DUF7032 domain-containing protein</fullName>
    </recommendedName>
</protein>
<dbReference type="Pfam" id="PF23005">
    <property type="entry name" value="DUF7032"/>
    <property type="match status" value="1"/>
</dbReference>
<dbReference type="Proteomes" id="UP000238479">
    <property type="component" value="Chromosome 5"/>
</dbReference>
<feature type="domain" description="DUF7032" evidence="2">
    <location>
        <begin position="35"/>
        <end position="74"/>
    </location>
</feature>
<keyword evidence="4" id="KW-1185">Reference proteome</keyword>
<comment type="caution">
    <text evidence="3">The sequence shown here is derived from an EMBL/GenBank/DDBJ whole genome shotgun (WGS) entry which is preliminary data.</text>
</comment>
<evidence type="ECO:0000256" key="1">
    <source>
        <dbReference type="SAM" id="MobiDB-lite"/>
    </source>
</evidence>